<dbReference type="Pfam" id="PF00296">
    <property type="entry name" value="Bac_luciferase"/>
    <property type="match status" value="1"/>
</dbReference>
<evidence type="ECO:0000259" key="6">
    <source>
        <dbReference type="Pfam" id="PF00296"/>
    </source>
</evidence>
<dbReference type="NCBIfam" id="TIGR03860">
    <property type="entry name" value="FMN_nitrolo"/>
    <property type="match status" value="1"/>
</dbReference>
<evidence type="ECO:0000256" key="3">
    <source>
        <dbReference type="ARBA" id="ARBA00023002"/>
    </source>
</evidence>
<dbReference type="Proteomes" id="UP001271007">
    <property type="component" value="Unassembled WGS sequence"/>
</dbReference>
<dbReference type="AlphaFoldDB" id="A0AAJ0G9X4"/>
<keyword evidence="3" id="KW-0560">Oxidoreductase</keyword>
<sequence length="409" mass="45482">MASNGVRDTVVPQEKKSLILNAFVEMCSGHQSPGLWRHPKDQSANFNDIDHWVNLAKLLESAKFHGIFIADVLGYLDSAARNLGHTEQPKDDNRYEVAEEYMQVMYKLFESSWRDDAVVKDAEKGMFSVPDRIREINHVGKFYNVPGPHICQPSPQRTPLLMQAGTSKAGKTFAAQHAEAVFVAGHSPSVVAANIAEIREMASSQFGRDSQSIKFLAMFCPVLGKTESEAKEKYDDYIQYGSTEGALALFGGWTGIDLAKYGDDEELRHVESNAIRSAVEAWSKSSPGVDKWTKHTIARHISVGGLGATPVGTPAQIADEMQRRVDEADIDGFNMPYAIFPSSFEDIVQMLVPELQSRGMFWDDYAVPGGTYRENFYKRKGQNVTLPEHVASAYRWKAGVDKDEHSIPS</sequence>
<keyword evidence="2" id="KW-0288">FMN</keyword>
<comment type="caution">
    <text evidence="7">The sequence shown here is derived from an EMBL/GenBank/DDBJ whole genome shotgun (WGS) entry which is preliminary data.</text>
</comment>
<dbReference type="PIRSF" id="PIRSF000337">
    <property type="entry name" value="NTA_MOA"/>
    <property type="match status" value="1"/>
</dbReference>
<keyword evidence="8" id="KW-1185">Reference proteome</keyword>
<feature type="domain" description="Luciferase-like" evidence="6">
    <location>
        <begin position="90"/>
        <end position="325"/>
    </location>
</feature>
<evidence type="ECO:0000313" key="8">
    <source>
        <dbReference type="Proteomes" id="UP001271007"/>
    </source>
</evidence>
<dbReference type="EMBL" id="JAWDJX010000014">
    <property type="protein sequence ID" value="KAK3053844.1"/>
    <property type="molecule type" value="Genomic_DNA"/>
</dbReference>
<dbReference type="InterPro" id="IPR016215">
    <property type="entry name" value="NTA_MOA"/>
</dbReference>
<accession>A0AAJ0G9X4</accession>
<dbReference type="InterPro" id="IPR051260">
    <property type="entry name" value="Diverse_substr_monoxygenases"/>
</dbReference>
<protein>
    <recommendedName>
        <fullName evidence="6">Luciferase-like domain-containing protein</fullName>
    </recommendedName>
</protein>
<evidence type="ECO:0000256" key="1">
    <source>
        <dbReference type="ARBA" id="ARBA00022630"/>
    </source>
</evidence>
<organism evidence="7 8">
    <name type="scientific">Extremus antarcticus</name>
    <dbReference type="NCBI Taxonomy" id="702011"/>
    <lineage>
        <taxon>Eukaryota</taxon>
        <taxon>Fungi</taxon>
        <taxon>Dikarya</taxon>
        <taxon>Ascomycota</taxon>
        <taxon>Pezizomycotina</taxon>
        <taxon>Dothideomycetes</taxon>
        <taxon>Dothideomycetidae</taxon>
        <taxon>Mycosphaerellales</taxon>
        <taxon>Extremaceae</taxon>
        <taxon>Extremus</taxon>
    </lineage>
</organism>
<dbReference type="PANTHER" id="PTHR30011">
    <property type="entry name" value="ALKANESULFONATE MONOOXYGENASE-RELATED"/>
    <property type="match status" value="1"/>
</dbReference>
<evidence type="ECO:0000256" key="4">
    <source>
        <dbReference type="ARBA" id="ARBA00023033"/>
    </source>
</evidence>
<dbReference type="InterPro" id="IPR036661">
    <property type="entry name" value="Luciferase-like_sf"/>
</dbReference>
<reference evidence="7" key="1">
    <citation type="submission" date="2023-04" db="EMBL/GenBank/DDBJ databases">
        <title>Black Yeasts Isolated from many extreme environments.</title>
        <authorList>
            <person name="Coleine C."/>
            <person name="Stajich J.E."/>
            <person name="Selbmann L."/>
        </authorList>
    </citation>
    <scope>NUCLEOTIDE SEQUENCE</scope>
    <source>
        <strain evidence="7">CCFEE 5312</strain>
    </source>
</reference>
<gene>
    <name evidence="7" type="ORF">LTR09_005124</name>
</gene>
<evidence type="ECO:0000313" key="7">
    <source>
        <dbReference type="EMBL" id="KAK3053844.1"/>
    </source>
</evidence>
<evidence type="ECO:0000256" key="5">
    <source>
        <dbReference type="ARBA" id="ARBA00033748"/>
    </source>
</evidence>
<dbReference type="GO" id="GO:0004497">
    <property type="term" value="F:monooxygenase activity"/>
    <property type="evidence" value="ECO:0007669"/>
    <property type="project" value="UniProtKB-KW"/>
</dbReference>
<dbReference type="InterPro" id="IPR011251">
    <property type="entry name" value="Luciferase-like_dom"/>
</dbReference>
<proteinExistence type="inferred from homology"/>
<keyword evidence="4" id="KW-0503">Monooxygenase</keyword>
<evidence type="ECO:0000256" key="2">
    <source>
        <dbReference type="ARBA" id="ARBA00022643"/>
    </source>
</evidence>
<dbReference type="GO" id="GO:0016705">
    <property type="term" value="F:oxidoreductase activity, acting on paired donors, with incorporation or reduction of molecular oxygen"/>
    <property type="evidence" value="ECO:0007669"/>
    <property type="project" value="InterPro"/>
</dbReference>
<dbReference type="Gene3D" id="3.20.20.30">
    <property type="entry name" value="Luciferase-like domain"/>
    <property type="match status" value="2"/>
</dbReference>
<keyword evidence="1" id="KW-0285">Flavoprotein</keyword>
<name>A0AAJ0G9X4_9PEZI</name>
<comment type="similarity">
    <text evidence="5">Belongs to the NtaA/SnaA/DszA monooxygenase family.</text>
</comment>
<dbReference type="PANTHER" id="PTHR30011:SF16">
    <property type="entry name" value="C2H2 FINGER DOMAIN TRANSCRIPTION FACTOR (EUROFUNG)-RELATED"/>
    <property type="match status" value="1"/>
</dbReference>
<dbReference type="SUPFAM" id="SSF51679">
    <property type="entry name" value="Bacterial luciferase-like"/>
    <property type="match status" value="1"/>
</dbReference>